<feature type="compositionally biased region" description="Polar residues" evidence="1">
    <location>
        <begin position="679"/>
        <end position="688"/>
    </location>
</feature>
<sequence length="1094" mass="123900">MGTTGEATVATRHKKHDATSVLSTDSLFALRINKEEGLINNNANDSNVTISTVVFNMADDRMYISEEHFDNVRTLQNILLDCFKSTEKKVFLEEIGIYNVKSLFYENFKNEVYEHIRLFFKFIKENFSYFTKRLHEQKQRNNLSEDQYLSNEKLQDLLEDVISYDIEKNAPYFEKLVHFSTLRKCFPIDLSANLDSSLKRIILITEIDSKKKHVHFKITSNLSAVEQQRINNTKGIGPTTKDKLPPLRTIINPTKTSNLPMKMNKNTNVPLSHYRNLCTKNNFQVASRNWVQFFHNHNETLCHVETCGSGDCLFLSLQYLLDKNGVRTTNVHPNPAVPESFFLPWYIHNVKQTDDTKFNVNDLRYLSTFYFIKFFPGYTQDYEIDEQFINEKFDLLINLEFTNYYMKKDYLGRVMKGSTDDSKNKSVLTLISNYMNKYLSFGGRPLIANTQEAAARCMSNTCGDGQKQDGAGSSGTKRNGSESGLGKDHTGGNLNSDGSDSDSGTTSTSSGDMSSGEPGSGNANSGNANGGNVNGGNANGGPRQGNNDNVNHFKSLVQESAPPADHPNGSERAEEFTPEDAIEFTSSDESVAISDSDSASDLFEEEDNVVQKQHVEDKGQGSKDTKGTYSTVTYKPKHLQDSNTKLKHQSITIPLNSNSSSSGQSPSVKIPTVLRKPSLNPSSGNTERSTPKVVHVTSVKSTAKTKNVEVKNAEPTTALPTDDYEHVVVAHKPEPTKHRPQDMMRLRKSLNTQGLLYTKSSSSTLKNPAMRLAQIESEKKYRMCNKAMMESKGSTHSTQNSQADAEESENEKDEEEESDSNKINDTDAVNDMNDYNDILEDVHEGGYRIYELIFFKLVSLSANKMTYDELKSVKKKNIHKLIGANLKSKVIGSHVFMKQITQGTILPFFNYINMKNKLNNVNKKLNYANTDVYVVVMKTTFNEKIKRPQDGLLTKSLLFKHSGDCISYWSIKNNNYHFTCDNKVIETKTIQEKATAFFYERTRTGHIHWGDETDYEGFQKMFNIGLITFINNNTKFFFPRNTFQDYPVYFLIYFYSGIHFEPSIHITVHNDQEVCRSSYDSNNIPPSFHLVPKQ</sequence>
<reference evidence="2 3" key="1">
    <citation type="submission" date="2014-03" db="EMBL/GenBank/DDBJ databases">
        <title>The Genome Sequence of Plasmodium fragile nilgiri.</title>
        <authorList>
            <consortium name="The Broad Institute Genomics Platform"/>
            <consortium name="The Broad Institute Genome Sequencing Center for Infectious Disease"/>
            <person name="Neafsey D."/>
            <person name="Duraisingh M."/>
            <person name="Young S.K."/>
            <person name="Zeng Q."/>
            <person name="Gargeya S."/>
            <person name="Abouelleil A."/>
            <person name="Alvarado L."/>
            <person name="Chapman S.B."/>
            <person name="Gainer-Dewar J."/>
            <person name="Goldberg J."/>
            <person name="Griggs A."/>
            <person name="Gujja S."/>
            <person name="Hansen M."/>
            <person name="Howarth C."/>
            <person name="Imamovic A."/>
            <person name="Larimer J."/>
            <person name="Pearson M."/>
            <person name="Poon T.W."/>
            <person name="Priest M."/>
            <person name="Roberts A."/>
            <person name="Saif S."/>
            <person name="Shea T."/>
            <person name="Sykes S."/>
            <person name="Wortman J."/>
            <person name="Nusbaum C."/>
            <person name="Birren B."/>
        </authorList>
    </citation>
    <scope>NUCLEOTIDE SEQUENCE [LARGE SCALE GENOMIC DNA]</scope>
    <source>
        <strain evidence="3">nilgiri</strain>
    </source>
</reference>
<evidence type="ECO:0000313" key="3">
    <source>
        <dbReference type="Proteomes" id="UP000054561"/>
    </source>
</evidence>
<feature type="compositionally biased region" description="Gly residues" evidence="1">
    <location>
        <begin position="528"/>
        <end position="543"/>
    </location>
</feature>
<evidence type="ECO:0008006" key="4">
    <source>
        <dbReference type="Google" id="ProtNLM"/>
    </source>
</evidence>
<dbReference type="OrthoDB" id="372228at2759"/>
<proteinExistence type="predicted"/>
<keyword evidence="3" id="KW-1185">Reference proteome</keyword>
<gene>
    <name evidence="2" type="ORF">AK88_04071</name>
</gene>
<feature type="region of interest" description="Disordered" evidence="1">
    <location>
        <begin position="789"/>
        <end position="830"/>
    </location>
</feature>
<dbReference type="AlphaFoldDB" id="A0A0D9QHJ8"/>
<dbReference type="Proteomes" id="UP000054561">
    <property type="component" value="Unassembled WGS sequence"/>
</dbReference>
<feature type="compositionally biased region" description="Low complexity" evidence="1">
    <location>
        <begin position="650"/>
        <end position="667"/>
    </location>
</feature>
<organism evidence="2 3">
    <name type="scientific">Plasmodium fragile</name>
    <dbReference type="NCBI Taxonomy" id="5857"/>
    <lineage>
        <taxon>Eukaryota</taxon>
        <taxon>Sar</taxon>
        <taxon>Alveolata</taxon>
        <taxon>Apicomplexa</taxon>
        <taxon>Aconoidasida</taxon>
        <taxon>Haemosporida</taxon>
        <taxon>Plasmodiidae</taxon>
        <taxon>Plasmodium</taxon>
        <taxon>Plasmodium (Plasmodium)</taxon>
    </lineage>
</organism>
<evidence type="ECO:0000313" key="2">
    <source>
        <dbReference type="EMBL" id="KJP86257.1"/>
    </source>
</evidence>
<feature type="region of interest" description="Disordered" evidence="1">
    <location>
        <begin position="460"/>
        <end position="692"/>
    </location>
</feature>
<evidence type="ECO:0000256" key="1">
    <source>
        <dbReference type="SAM" id="MobiDB-lite"/>
    </source>
</evidence>
<feature type="compositionally biased region" description="Polar residues" evidence="1">
    <location>
        <begin position="792"/>
        <end position="803"/>
    </location>
</feature>
<feature type="compositionally biased region" description="Acidic residues" evidence="1">
    <location>
        <begin position="804"/>
        <end position="818"/>
    </location>
</feature>
<dbReference type="OMA" id="CHVETCG"/>
<feature type="compositionally biased region" description="Low complexity" evidence="1">
    <location>
        <begin position="587"/>
        <end position="601"/>
    </location>
</feature>
<feature type="compositionally biased region" description="Basic and acidic residues" evidence="1">
    <location>
        <begin position="613"/>
        <end position="626"/>
    </location>
</feature>
<protein>
    <recommendedName>
        <fullName evidence="4">OTU domain-containing protein</fullName>
    </recommendedName>
</protein>
<feature type="compositionally biased region" description="Low complexity" evidence="1">
    <location>
        <begin position="496"/>
        <end position="527"/>
    </location>
</feature>
<dbReference type="RefSeq" id="XP_012337104.1">
    <property type="nucleotide sequence ID" value="XM_012481681.1"/>
</dbReference>
<dbReference type="GeneID" id="24269385"/>
<accession>A0A0D9QHJ8</accession>
<name>A0A0D9QHJ8_PLAFR</name>
<dbReference type="VEuPathDB" id="PlasmoDB:AK88_04071"/>
<dbReference type="EMBL" id="KQ001697">
    <property type="protein sequence ID" value="KJP86257.1"/>
    <property type="molecule type" value="Genomic_DNA"/>
</dbReference>